<protein>
    <recommendedName>
        <fullName evidence="3">SnoaL-like domain-containing protein</fullName>
    </recommendedName>
</protein>
<dbReference type="STRING" id="67285.AQI88_38925"/>
<evidence type="ECO:0008006" key="3">
    <source>
        <dbReference type="Google" id="ProtNLM"/>
    </source>
</evidence>
<accession>A0A117PT36</accession>
<gene>
    <name evidence="1" type="ORF">AQI88_38925</name>
</gene>
<name>A0A117PT36_9ACTN</name>
<organism evidence="1 2">
    <name type="scientific">Streptomyces cellostaticus</name>
    <dbReference type="NCBI Taxonomy" id="67285"/>
    <lineage>
        <taxon>Bacteria</taxon>
        <taxon>Bacillati</taxon>
        <taxon>Actinomycetota</taxon>
        <taxon>Actinomycetes</taxon>
        <taxon>Kitasatosporales</taxon>
        <taxon>Streptomycetaceae</taxon>
        <taxon>Streptomyces</taxon>
    </lineage>
</organism>
<dbReference type="Proteomes" id="UP000054241">
    <property type="component" value="Unassembled WGS sequence"/>
</dbReference>
<dbReference type="InterPro" id="IPR032710">
    <property type="entry name" value="NTF2-like_dom_sf"/>
</dbReference>
<evidence type="ECO:0000313" key="2">
    <source>
        <dbReference type="Proteomes" id="UP000054241"/>
    </source>
</evidence>
<dbReference type="AlphaFoldDB" id="A0A117PT36"/>
<dbReference type="SUPFAM" id="SSF54427">
    <property type="entry name" value="NTF2-like"/>
    <property type="match status" value="1"/>
</dbReference>
<dbReference type="OrthoDB" id="459617at2"/>
<feature type="non-terminal residue" evidence="1">
    <location>
        <position position="1"/>
    </location>
</feature>
<keyword evidence="2" id="KW-1185">Reference proteome</keyword>
<dbReference type="Gene3D" id="3.10.450.50">
    <property type="match status" value="1"/>
</dbReference>
<dbReference type="RefSeq" id="WP_067009662.1">
    <property type="nucleotide sequence ID" value="NZ_KQ948054.1"/>
</dbReference>
<comment type="caution">
    <text evidence="1">The sequence shown here is derived from an EMBL/GenBank/DDBJ whole genome shotgun (WGS) entry which is preliminary data.</text>
</comment>
<evidence type="ECO:0000313" key="1">
    <source>
        <dbReference type="EMBL" id="KUM90275.1"/>
    </source>
</evidence>
<proteinExistence type="predicted"/>
<reference evidence="1 2" key="1">
    <citation type="submission" date="2015-10" db="EMBL/GenBank/DDBJ databases">
        <title>Draft genome sequence of Streptomyces cellostaticus DSM 40189, type strain for the species Streptomyces cellostaticus.</title>
        <authorList>
            <person name="Ruckert C."/>
            <person name="Winkler A."/>
            <person name="Kalinowski J."/>
            <person name="Kampfer P."/>
            <person name="Glaeser S."/>
        </authorList>
    </citation>
    <scope>NUCLEOTIDE SEQUENCE [LARGE SCALE GENOMIC DNA]</scope>
    <source>
        <strain evidence="1 2">DSM 40189</strain>
    </source>
</reference>
<dbReference type="EMBL" id="LMWL01000087">
    <property type="protein sequence ID" value="KUM90275.1"/>
    <property type="molecule type" value="Genomic_DNA"/>
</dbReference>
<sequence length="94" mass="10422">FYPELFADTSRAGLTLLGVAEGRTQQGAALISFWFHFDWRLPSGAAAPFDVVDLAELAEDGRIATLRIVYDTVDVRPAFERETGSSWRPTTDQS</sequence>